<name>A0A9D2HSF8_9BACE</name>
<sequence>MFEAVLQMVLADGVIDEDEVNNLLAIADALGMEAAQAVLLLCDMVKTEPDLQVAVESEE</sequence>
<evidence type="ECO:0000313" key="2">
    <source>
        <dbReference type="Proteomes" id="UP000823860"/>
    </source>
</evidence>
<gene>
    <name evidence="1" type="ORF">H9785_09375</name>
</gene>
<proteinExistence type="predicted"/>
<dbReference type="Gene3D" id="1.10.3680.10">
    <property type="entry name" value="TerB-like"/>
    <property type="match status" value="1"/>
</dbReference>
<protein>
    <submittedName>
        <fullName evidence="1">Uncharacterized protein</fullName>
    </submittedName>
</protein>
<dbReference type="SUPFAM" id="SSF158682">
    <property type="entry name" value="TerB-like"/>
    <property type="match status" value="1"/>
</dbReference>
<dbReference type="EMBL" id="DWZE01000115">
    <property type="protein sequence ID" value="HJA84165.1"/>
    <property type="molecule type" value="Genomic_DNA"/>
</dbReference>
<evidence type="ECO:0000313" key="1">
    <source>
        <dbReference type="EMBL" id="HJA84165.1"/>
    </source>
</evidence>
<dbReference type="InterPro" id="IPR029024">
    <property type="entry name" value="TerB-like"/>
</dbReference>
<reference evidence="1" key="2">
    <citation type="submission" date="2021-04" db="EMBL/GenBank/DDBJ databases">
        <authorList>
            <person name="Gilroy R."/>
        </authorList>
    </citation>
    <scope>NUCLEOTIDE SEQUENCE</scope>
    <source>
        <strain evidence="1">ChiHecec1B25-7008</strain>
    </source>
</reference>
<reference evidence="1" key="1">
    <citation type="journal article" date="2021" name="PeerJ">
        <title>Extensive microbial diversity within the chicken gut microbiome revealed by metagenomics and culture.</title>
        <authorList>
            <person name="Gilroy R."/>
            <person name="Ravi A."/>
            <person name="Getino M."/>
            <person name="Pursley I."/>
            <person name="Horton D.L."/>
            <person name="Alikhan N.F."/>
            <person name="Baker D."/>
            <person name="Gharbi K."/>
            <person name="Hall N."/>
            <person name="Watson M."/>
            <person name="Adriaenssens E.M."/>
            <person name="Foster-Nyarko E."/>
            <person name="Jarju S."/>
            <person name="Secka A."/>
            <person name="Antonio M."/>
            <person name="Oren A."/>
            <person name="Chaudhuri R.R."/>
            <person name="La Ragione R."/>
            <person name="Hildebrand F."/>
            <person name="Pallen M.J."/>
        </authorList>
    </citation>
    <scope>NUCLEOTIDE SEQUENCE</scope>
    <source>
        <strain evidence="1">ChiHecec1B25-7008</strain>
    </source>
</reference>
<comment type="caution">
    <text evidence="1">The sequence shown here is derived from an EMBL/GenBank/DDBJ whole genome shotgun (WGS) entry which is preliminary data.</text>
</comment>
<dbReference type="AlphaFoldDB" id="A0A9D2HSF8"/>
<accession>A0A9D2HSF8</accession>
<organism evidence="1 2">
    <name type="scientific">Candidatus Bacteroides intestinavium</name>
    <dbReference type="NCBI Taxonomy" id="2838469"/>
    <lineage>
        <taxon>Bacteria</taxon>
        <taxon>Pseudomonadati</taxon>
        <taxon>Bacteroidota</taxon>
        <taxon>Bacteroidia</taxon>
        <taxon>Bacteroidales</taxon>
        <taxon>Bacteroidaceae</taxon>
        <taxon>Bacteroides</taxon>
    </lineage>
</organism>
<dbReference type="Proteomes" id="UP000823860">
    <property type="component" value="Unassembled WGS sequence"/>
</dbReference>